<keyword evidence="3" id="KW-1185">Reference proteome</keyword>
<evidence type="ECO:0000256" key="1">
    <source>
        <dbReference type="SAM" id="MobiDB-lite"/>
    </source>
</evidence>
<accession>A0AAN6N0F4</accession>
<dbReference type="Proteomes" id="UP001303473">
    <property type="component" value="Unassembled WGS sequence"/>
</dbReference>
<reference evidence="3" key="1">
    <citation type="journal article" date="2023" name="Mol. Phylogenet. Evol.">
        <title>Genome-scale phylogeny and comparative genomics of the fungal order Sordariales.</title>
        <authorList>
            <person name="Hensen N."/>
            <person name="Bonometti L."/>
            <person name="Westerberg I."/>
            <person name="Brannstrom I.O."/>
            <person name="Guillou S."/>
            <person name="Cros-Aarteil S."/>
            <person name="Calhoun S."/>
            <person name="Haridas S."/>
            <person name="Kuo A."/>
            <person name="Mondo S."/>
            <person name="Pangilinan J."/>
            <person name="Riley R."/>
            <person name="LaButti K."/>
            <person name="Andreopoulos B."/>
            <person name="Lipzen A."/>
            <person name="Chen C."/>
            <person name="Yan M."/>
            <person name="Daum C."/>
            <person name="Ng V."/>
            <person name="Clum A."/>
            <person name="Steindorff A."/>
            <person name="Ohm R.A."/>
            <person name="Martin F."/>
            <person name="Silar P."/>
            <person name="Natvig D.O."/>
            <person name="Lalanne C."/>
            <person name="Gautier V."/>
            <person name="Ament-Velasquez S.L."/>
            <person name="Kruys A."/>
            <person name="Hutchinson M.I."/>
            <person name="Powell A.J."/>
            <person name="Barry K."/>
            <person name="Miller A.N."/>
            <person name="Grigoriev I.V."/>
            <person name="Debuchy R."/>
            <person name="Gladieux P."/>
            <person name="Hiltunen Thoren M."/>
            <person name="Johannesson H."/>
        </authorList>
    </citation>
    <scope>NUCLEOTIDE SEQUENCE [LARGE SCALE GENOMIC DNA]</scope>
    <source>
        <strain evidence="3">CBS 340.73</strain>
    </source>
</reference>
<proteinExistence type="predicted"/>
<comment type="caution">
    <text evidence="2">The sequence shown here is derived from an EMBL/GenBank/DDBJ whole genome shotgun (WGS) entry which is preliminary data.</text>
</comment>
<evidence type="ECO:0000313" key="2">
    <source>
        <dbReference type="EMBL" id="KAK3936892.1"/>
    </source>
</evidence>
<sequence>MDYQPPESPELTVPPTDGSNTLSKALEDARKALSQRSDEVAMYKTRWKQLGRELNELRSQQYFSLVTDDDLADYAKTLRANIRSFSIQYFDGPPREKLGRSDVSERAKRSPYLRGLTETEEDLYKYLMSPDDCPSIIQAYLWTFIVKRVFDKFCWAGDLSTSLNGLCKVMRPGWQSDTKLPANPEAERDFQLWSATTTRLLLGSLDTSEGSETDRVTRQARERLVTLIDSKIGPFRRNREGGFKESLDQILTDATEFDREISRQAARVRWVFPERTRLSFDPDIMEQQTGKPQPERDQRVSLVIAPALKKRGKSNGEGFKGPESWLLPALVSCDLLDEE</sequence>
<dbReference type="AlphaFoldDB" id="A0AAN6N0F4"/>
<organism evidence="2 3">
    <name type="scientific">Diplogelasinospora grovesii</name>
    <dbReference type="NCBI Taxonomy" id="303347"/>
    <lineage>
        <taxon>Eukaryota</taxon>
        <taxon>Fungi</taxon>
        <taxon>Dikarya</taxon>
        <taxon>Ascomycota</taxon>
        <taxon>Pezizomycotina</taxon>
        <taxon>Sordariomycetes</taxon>
        <taxon>Sordariomycetidae</taxon>
        <taxon>Sordariales</taxon>
        <taxon>Diplogelasinosporaceae</taxon>
        <taxon>Diplogelasinospora</taxon>
    </lineage>
</organism>
<name>A0AAN6N0F4_9PEZI</name>
<feature type="region of interest" description="Disordered" evidence="1">
    <location>
        <begin position="1"/>
        <end position="22"/>
    </location>
</feature>
<protein>
    <submittedName>
        <fullName evidence="2">Uncharacterized protein</fullName>
    </submittedName>
</protein>
<dbReference type="EMBL" id="MU853869">
    <property type="protein sequence ID" value="KAK3936892.1"/>
    <property type="molecule type" value="Genomic_DNA"/>
</dbReference>
<gene>
    <name evidence="2" type="ORF">QBC46DRAFT_268704</name>
</gene>
<evidence type="ECO:0000313" key="3">
    <source>
        <dbReference type="Proteomes" id="UP001303473"/>
    </source>
</evidence>